<organism evidence="1 2">
    <name type="scientific">Geomesophilobacter sediminis</name>
    <dbReference type="NCBI Taxonomy" id="2798584"/>
    <lineage>
        <taxon>Bacteria</taxon>
        <taxon>Pseudomonadati</taxon>
        <taxon>Thermodesulfobacteriota</taxon>
        <taxon>Desulfuromonadia</taxon>
        <taxon>Geobacterales</taxon>
        <taxon>Geobacteraceae</taxon>
        <taxon>Geomesophilobacter</taxon>
    </lineage>
</organism>
<proteinExistence type="predicted"/>
<evidence type="ECO:0000313" key="1">
    <source>
        <dbReference type="EMBL" id="MBJ6723758.1"/>
    </source>
</evidence>
<reference evidence="1" key="1">
    <citation type="submission" date="2020-12" db="EMBL/GenBank/DDBJ databases">
        <title>Geomonas sp. Red875, isolated from river sediment.</title>
        <authorList>
            <person name="Xu Z."/>
            <person name="Zhang Z."/>
            <person name="Masuda Y."/>
            <person name="Itoh H."/>
            <person name="Senoo K."/>
        </authorList>
    </citation>
    <scope>NUCLEOTIDE SEQUENCE</scope>
    <source>
        <strain evidence="1">Red875</strain>
    </source>
</reference>
<dbReference type="EMBL" id="JAEMHM010000003">
    <property type="protein sequence ID" value="MBJ6723758.1"/>
    <property type="molecule type" value="Genomic_DNA"/>
</dbReference>
<dbReference type="Proteomes" id="UP000636888">
    <property type="component" value="Unassembled WGS sequence"/>
</dbReference>
<keyword evidence="2" id="KW-1185">Reference proteome</keyword>
<evidence type="ECO:0000313" key="2">
    <source>
        <dbReference type="Proteomes" id="UP000636888"/>
    </source>
</evidence>
<gene>
    <name evidence="1" type="ORF">JFN93_03470</name>
</gene>
<comment type="caution">
    <text evidence="1">The sequence shown here is derived from an EMBL/GenBank/DDBJ whole genome shotgun (WGS) entry which is preliminary data.</text>
</comment>
<sequence>MVFALKVDLGNEIEKQISPSPSLWSFEKFDGRGLLLPYGPGELHDPHGLGGRLPYFA</sequence>
<protein>
    <submittedName>
        <fullName evidence="1">Uncharacterized protein</fullName>
    </submittedName>
</protein>
<accession>A0A8J7JB64</accession>
<name>A0A8J7JB64_9BACT</name>
<dbReference type="RefSeq" id="WP_199382610.1">
    <property type="nucleotide sequence ID" value="NZ_JAEMHM010000003.1"/>
</dbReference>
<dbReference type="AlphaFoldDB" id="A0A8J7JB64"/>